<dbReference type="PANTHER" id="PTHR36924">
    <property type="entry name" value="ANTITOXIN HIGA-1"/>
    <property type="match status" value="1"/>
</dbReference>
<dbReference type="Proteomes" id="UP000547011">
    <property type="component" value="Unassembled WGS sequence"/>
</dbReference>
<dbReference type="SUPFAM" id="SSF47413">
    <property type="entry name" value="lambda repressor-like DNA-binding domains"/>
    <property type="match status" value="1"/>
</dbReference>
<dbReference type="PANTHER" id="PTHR36924:SF1">
    <property type="entry name" value="ANTITOXIN HIGA-1"/>
    <property type="match status" value="1"/>
</dbReference>
<dbReference type="InterPro" id="IPR010982">
    <property type="entry name" value="Lambda_DNA-bd_dom_sf"/>
</dbReference>
<gene>
    <name evidence="3" type="ORF">GGR20_000762</name>
</gene>
<keyword evidence="1" id="KW-0238">DNA-binding</keyword>
<dbReference type="PROSITE" id="PS50943">
    <property type="entry name" value="HTH_CROC1"/>
    <property type="match status" value="1"/>
</dbReference>
<proteinExistence type="predicted"/>
<dbReference type="AlphaFoldDB" id="A0A7W6NA54"/>
<name>A0A7W6NA54_9HYPH</name>
<dbReference type="InterPro" id="IPR001387">
    <property type="entry name" value="Cro/C1-type_HTH"/>
</dbReference>
<evidence type="ECO:0000259" key="2">
    <source>
        <dbReference type="PROSITE" id="PS50943"/>
    </source>
</evidence>
<dbReference type="Gene3D" id="1.10.260.40">
    <property type="entry name" value="lambda repressor-like DNA-binding domains"/>
    <property type="match status" value="1"/>
</dbReference>
<protein>
    <submittedName>
        <fullName evidence="3">Addiction module HigA family antidote</fullName>
    </submittedName>
</protein>
<evidence type="ECO:0000256" key="1">
    <source>
        <dbReference type="ARBA" id="ARBA00023125"/>
    </source>
</evidence>
<dbReference type="EMBL" id="JACIEW010000001">
    <property type="protein sequence ID" value="MBB4051144.1"/>
    <property type="molecule type" value="Genomic_DNA"/>
</dbReference>
<dbReference type="RefSeq" id="WP_183309866.1">
    <property type="nucleotide sequence ID" value="NZ_JACIEW010000001.1"/>
</dbReference>
<dbReference type="GO" id="GO:0003677">
    <property type="term" value="F:DNA binding"/>
    <property type="evidence" value="ECO:0007669"/>
    <property type="project" value="UniProtKB-KW"/>
</dbReference>
<evidence type="ECO:0000313" key="4">
    <source>
        <dbReference type="Proteomes" id="UP000547011"/>
    </source>
</evidence>
<organism evidence="3 4">
    <name type="scientific">Devosia subaequoris</name>
    <dbReference type="NCBI Taxonomy" id="395930"/>
    <lineage>
        <taxon>Bacteria</taxon>
        <taxon>Pseudomonadati</taxon>
        <taxon>Pseudomonadota</taxon>
        <taxon>Alphaproteobacteria</taxon>
        <taxon>Hyphomicrobiales</taxon>
        <taxon>Devosiaceae</taxon>
        <taxon>Devosia</taxon>
    </lineage>
</organism>
<dbReference type="InterPro" id="IPR013430">
    <property type="entry name" value="Toxin_antidote_HigA"/>
</dbReference>
<reference evidence="3 4" key="1">
    <citation type="submission" date="2020-08" db="EMBL/GenBank/DDBJ databases">
        <title>Genomic Encyclopedia of Type Strains, Phase IV (KMG-IV): sequencing the most valuable type-strain genomes for metagenomic binning, comparative biology and taxonomic classification.</title>
        <authorList>
            <person name="Goeker M."/>
        </authorList>
    </citation>
    <scope>NUCLEOTIDE SEQUENCE [LARGE SCALE GENOMIC DNA]</scope>
    <source>
        <strain evidence="3 4">DSM 23447</strain>
    </source>
</reference>
<keyword evidence="4" id="KW-1185">Reference proteome</keyword>
<comment type="caution">
    <text evidence="3">The sequence shown here is derived from an EMBL/GenBank/DDBJ whole genome shotgun (WGS) entry which is preliminary data.</text>
</comment>
<accession>A0A7W6NA54</accession>
<evidence type="ECO:0000313" key="3">
    <source>
        <dbReference type="EMBL" id="MBB4051144.1"/>
    </source>
</evidence>
<feature type="domain" description="HTH cro/C1-type" evidence="2">
    <location>
        <begin position="14"/>
        <end position="68"/>
    </location>
</feature>
<dbReference type="SMART" id="SM00530">
    <property type="entry name" value="HTH_XRE"/>
    <property type="match status" value="1"/>
</dbReference>
<sequence>MADFAPIHPGEVLLEDFLKPMGLTQYALAKGLGVTQVRIGEIVHGKRAVSPDTALRLSRFFGTSPEFWMGMQATYDLEVAKDRVGARIAEQVTPHAA</sequence>
<dbReference type="Pfam" id="PF01381">
    <property type="entry name" value="HTH_3"/>
    <property type="match status" value="1"/>
</dbReference>
<dbReference type="CDD" id="cd00093">
    <property type="entry name" value="HTH_XRE"/>
    <property type="match status" value="1"/>
</dbReference>
<dbReference type="NCBIfam" id="TIGR02607">
    <property type="entry name" value="antidote_HigA"/>
    <property type="match status" value="1"/>
</dbReference>